<dbReference type="Proteomes" id="UP001367508">
    <property type="component" value="Unassembled WGS sequence"/>
</dbReference>
<evidence type="ECO:0000313" key="2">
    <source>
        <dbReference type="Proteomes" id="UP001367508"/>
    </source>
</evidence>
<name>A0AAN9LPQ9_CANGL</name>
<dbReference type="EMBL" id="JAYMYQ010000004">
    <property type="protein sequence ID" value="KAK7338079.1"/>
    <property type="molecule type" value="Genomic_DNA"/>
</dbReference>
<organism evidence="1 2">
    <name type="scientific">Canavalia gladiata</name>
    <name type="common">Sword bean</name>
    <name type="synonym">Dolichos gladiatus</name>
    <dbReference type="NCBI Taxonomy" id="3824"/>
    <lineage>
        <taxon>Eukaryota</taxon>
        <taxon>Viridiplantae</taxon>
        <taxon>Streptophyta</taxon>
        <taxon>Embryophyta</taxon>
        <taxon>Tracheophyta</taxon>
        <taxon>Spermatophyta</taxon>
        <taxon>Magnoliopsida</taxon>
        <taxon>eudicotyledons</taxon>
        <taxon>Gunneridae</taxon>
        <taxon>Pentapetalae</taxon>
        <taxon>rosids</taxon>
        <taxon>fabids</taxon>
        <taxon>Fabales</taxon>
        <taxon>Fabaceae</taxon>
        <taxon>Papilionoideae</taxon>
        <taxon>50 kb inversion clade</taxon>
        <taxon>NPAAA clade</taxon>
        <taxon>indigoferoid/millettioid clade</taxon>
        <taxon>Phaseoleae</taxon>
        <taxon>Canavalia</taxon>
    </lineage>
</organism>
<comment type="caution">
    <text evidence="1">The sequence shown here is derived from an EMBL/GenBank/DDBJ whole genome shotgun (WGS) entry which is preliminary data.</text>
</comment>
<reference evidence="1 2" key="1">
    <citation type="submission" date="2024-01" db="EMBL/GenBank/DDBJ databases">
        <title>The genomes of 5 underutilized Papilionoideae crops provide insights into root nodulation and disease resistanc.</title>
        <authorList>
            <person name="Jiang F."/>
        </authorList>
    </citation>
    <scope>NUCLEOTIDE SEQUENCE [LARGE SCALE GENOMIC DNA]</scope>
    <source>
        <strain evidence="1">LVBAO_FW01</strain>
        <tissue evidence="1">Leaves</tissue>
    </source>
</reference>
<evidence type="ECO:0000313" key="1">
    <source>
        <dbReference type="EMBL" id="KAK7338079.1"/>
    </source>
</evidence>
<proteinExistence type="predicted"/>
<gene>
    <name evidence="1" type="ORF">VNO77_18678</name>
</gene>
<accession>A0AAN9LPQ9</accession>
<protein>
    <submittedName>
        <fullName evidence="1">Uncharacterized protein</fullName>
    </submittedName>
</protein>
<sequence length="149" mass="16720">MPFFLHGILPTKGRPPCTDFAFLSSQLLRLLLVTHFPCHTAQEIGFESNCWKVEANLHLVQISYVQGATKAGVLILQSKLVAVKWRSRKWEWAGGSVTATAALHEADDMQWNELDADNGVMFICHAPKNLFTYLDCSEGYVAFAWIFSS</sequence>
<keyword evidence="2" id="KW-1185">Reference proteome</keyword>
<dbReference type="AlphaFoldDB" id="A0AAN9LPQ9"/>